<dbReference type="RefSeq" id="WP_331929115.1">
    <property type="nucleotide sequence ID" value="NZ_JBEPLU010000001.1"/>
</dbReference>
<reference evidence="1 2" key="1">
    <citation type="submission" date="2024-06" db="EMBL/GenBank/DDBJ databases">
        <title>Genomic Encyclopedia of Type Strains, Phase IV (KMG-IV): sequencing the most valuable type-strain genomes for metagenomic binning, comparative biology and taxonomic classification.</title>
        <authorList>
            <person name="Goeker M."/>
        </authorList>
    </citation>
    <scope>NUCLEOTIDE SEQUENCE [LARGE SCALE GENOMIC DNA]</scope>
    <source>
        <strain evidence="1 2">DSM 17809</strain>
    </source>
</reference>
<dbReference type="Gene3D" id="3.30.530.20">
    <property type="match status" value="1"/>
</dbReference>
<organism evidence="1 2">
    <name type="scientific">Phenylobacterium koreense</name>
    <dbReference type="NCBI Taxonomy" id="266125"/>
    <lineage>
        <taxon>Bacteria</taxon>
        <taxon>Pseudomonadati</taxon>
        <taxon>Pseudomonadota</taxon>
        <taxon>Alphaproteobacteria</taxon>
        <taxon>Caulobacterales</taxon>
        <taxon>Caulobacteraceae</taxon>
        <taxon>Phenylobacterium</taxon>
    </lineage>
</organism>
<accession>A0ABV2EJ52</accession>
<comment type="caution">
    <text evidence="1">The sequence shown here is derived from an EMBL/GenBank/DDBJ whole genome shotgun (WGS) entry which is preliminary data.</text>
</comment>
<keyword evidence="2" id="KW-1185">Reference proteome</keyword>
<proteinExistence type="predicted"/>
<evidence type="ECO:0000313" key="2">
    <source>
        <dbReference type="Proteomes" id="UP001549110"/>
    </source>
</evidence>
<dbReference type="PANTHER" id="PTHR36166">
    <property type="entry name" value="CHROMOSOME 9, WHOLE GENOME SHOTGUN SEQUENCE"/>
    <property type="match status" value="1"/>
</dbReference>
<dbReference type="PANTHER" id="PTHR36166:SF1">
    <property type="entry name" value="SRPBCC DOMAIN-CONTAINING PROTEIN"/>
    <property type="match status" value="1"/>
</dbReference>
<dbReference type="EMBL" id="JBEPLU010000001">
    <property type="protein sequence ID" value="MET3527064.1"/>
    <property type="molecule type" value="Genomic_DNA"/>
</dbReference>
<sequence>MALGPKVQKPSMFTAAAGFKIKTPAPAGPSGVRVEHRIGIQAPAETIWEILYDVEHWSDWNPLYTEAHGAIRIGGHLDLLMQLEGQARHLDPVVLEWVPNDQIHWRVRMMGGLVSAIHFLELEQLDTASTIFSNGELIGGLMGPTHARHVGRRLYRGFQAMNEALKARAEEAWRAQGGAPTSGS</sequence>
<evidence type="ECO:0008006" key="3">
    <source>
        <dbReference type="Google" id="ProtNLM"/>
    </source>
</evidence>
<dbReference type="InterPro" id="IPR023393">
    <property type="entry name" value="START-like_dom_sf"/>
</dbReference>
<dbReference type="InterPro" id="IPR019587">
    <property type="entry name" value="Polyketide_cyclase/dehydratase"/>
</dbReference>
<protein>
    <recommendedName>
        <fullName evidence="3">SRPBCC domain-containing protein</fullName>
    </recommendedName>
</protein>
<dbReference type="Proteomes" id="UP001549110">
    <property type="component" value="Unassembled WGS sequence"/>
</dbReference>
<dbReference type="SUPFAM" id="SSF55961">
    <property type="entry name" value="Bet v1-like"/>
    <property type="match status" value="1"/>
</dbReference>
<dbReference type="Pfam" id="PF10604">
    <property type="entry name" value="Polyketide_cyc2"/>
    <property type="match status" value="1"/>
</dbReference>
<gene>
    <name evidence="1" type="ORF">ABID41_002159</name>
</gene>
<name>A0ABV2EJ52_9CAUL</name>
<evidence type="ECO:0000313" key="1">
    <source>
        <dbReference type="EMBL" id="MET3527064.1"/>
    </source>
</evidence>
<dbReference type="CDD" id="cd07822">
    <property type="entry name" value="SRPBCC_4"/>
    <property type="match status" value="1"/>
</dbReference>